<dbReference type="AlphaFoldDB" id="A0A2T5VEK6"/>
<evidence type="ECO:0000256" key="10">
    <source>
        <dbReference type="ARBA" id="ARBA00022989"/>
    </source>
</evidence>
<evidence type="ECO:0000256" key="4">
    <source>
        <dbReference type="ARBA" id="ARBA00022448"/>
    </source>
</evidence>
<dbReference type="PANTHER" id="PTHR46494:SF3">
    <property type="entry name" value="ZINC TRANSPORT PROTEIN ZNTB"/>
    <property type="match status" value="1"/>
</dbReference>
<dbReference type="CDD" id="cd12837">
    <property type="entry name" value="EcCorA-like_u1"/>
    <property type="match status" value="1"/>
</dbReference>
<evidence type="ECO:0000256" key="2">
    <source>
        <dbReference type="ARBA" id="ARBA00009765"/>
    </source>
</evidence>
<evidence type="ECO:0000313" key="16">
    <source>
        <dbReference type="Proteomes" id="UP000244081"/>
    </source>
</evidence>
<dbReference type="GO" id="GO:0050897">
    <property type="term" value="F:cobalt ion binding"/>
    <property type="evidence" value="ECO:0007669"/>
    <property type="project" value="TreeGrafter"/>
</dbReference>
<keyword evidence="7 14" id="KW-0812">Transmembrane</keyword>
<dbReference type="Proteomes" id="UP000244081">
    <property type="component" value="Unassembled WGS sequence"/>
</dbReference>
<keyword evidence="11" id="KW-0406">Ion transport</keyword>
<comment type="similarity">
    <text evidence="2">Belongs to the CorA metal ion transporter (MIT) (TC 1.A.35) family.</text>
</comment>
<keyword evidence="4" id="KW-0813">Transport</keyword>
<evidence type="ECO:0000256" key="6">
    <source>
        <dbReference type="ARBA" id="ARBA00022519"/>
    </source>
</evidence>
<dbReference type="RefSeq" id="WP_146177322.1">
    <property type="nucleotide sequence ID" value="NZ_QAYG01000001.1"/>
</dbReference>
<sequence>MISVFVPGPSGLVAVEPSPKTLPQNVVWMDLNRPDEAEEALVEAFLDIDVPTHEERVEIETSSRLYEEDGALIMSATILCGMQAGRPETTVATFILKGTRLVSVRYDDPTAFTIARQRALKGGSAVHQGKGMLIIMLDAIVDRIADLLEMAGAEADRLSRDIFDIQKPSEPVLDYDGIIRSLGRLGTRLSKIHESLVSLSRLFQFLSTREKKVALSAADKAQVKSLTRDTRSLYEFAASLDNKVGFLLEATLGLVNLQQNQTIKIFSVLAVVFLPPTLIASLYGMNFDLMPELHWTWGYPLAVLAMVASAFGTWGFFRWKRWL</sequence>
<evidence type="ECO:0000256" key="5">
    <source>
        <dbReference type="ARBA" id="ARBA00022475"/>
    </source>
</evidence>
<keyword evidence="12 14" id="KW-0472">Membrane</keyword>
<accession>A0A2T5VEK6</accession>
<feature type="transmembrane region" description="Helical" evidence="14">
    <location>
        <begin position="297"/>
        <end position="317"/>
    </location>
</feature>
<name>A0A2T5VEK6_9HYPH</name>
<evidence type="ECO:0000256" key="9">
    <source>
        <dbReference type="ARBA" id="ARBA00022842"/>
    </source>
</evidence>
<dbReference type="PANTHER" id="PTHR46494">
    <property type="entry name" value="CORA FAMILY METAL ION TRANSPORTER (EUROFUNG)"/>
    <property type="match status" value="1"/>
</dbReference>
<dbReference type="Pfam" id="PF01544">
    <property type="entry name" value="CorA"/>
    <property type="match status" value="1"/>
</dbReference>
<dbReference type="OrthoDB" id="9803416at2"/>
<organism evidence="15 16">
    <name type="scientific">Breoghania corrubedonensis</name>
    <dbReference type="NCBI Taxonomy" id="665038"/>
    <lineage>
        <taxon>Bacteria</taxon>
        <taxon>Pseudomonadati</taxon>
        <taxon>Pseudomonadota</taxon>
        <taxon>Alphaproteobacteria</taxon>
        <taxon>Hyphomicrobiales</taxon>
        <taxon>Stappiaceae</taxon>
        <taxon>Breoghania</taxon>
    </lineage>
</organism>
<dbReference type="Gene3D" id="1.20.58.340">
    <property type="entry name" value="Magnesium transport protein CorA, transmembrane region"/>
    <property type="match status" value="2"/>
</dbReference>
<evidence type="ECO:0000313" key="15">
    <source>
        <dbReference type="EMBL" id="PTW62156.1"/>
    </source>
</evidence>
<keyword evidence="16" id="KW-1185">Reference proteome</keyword>
<protein>
    <recommendedName>
        <fullName evidence="3">Magnesium transport protein CorA</fullName>
    </recommendedName>
</protein>
<dbReference type="GO" id="GO:0015095">
    <property type="term" value="F:magnesium ion transmembrane transporter activity"/>
    <property type="evidence" value="ECO:0007669"/>
    <property type="project" value="TreeGrafter"/>
</dbReference>
<evidence type="ECO:0000256" key="13">
    <source>
        <dbReference type="ARBA" id="ARBA00034269"/>
    </source>
</evidence>
<evidence type="ECO:0000256" key="3">
    <source>
        <dbReference type="ARBA" id="ARBA00019439"/>
    </source>
</evidence>
<evidence type="ECO:0000256" key="14">
    <source>
        <dbReference type="SAM" id="Phobius"/>
    </source>
</evidence>
<keyword evidence="8" id="KW-0862">Zinc</keyword>
<dbReference type="SUPFAM" id="SSF143865">
    <property type="entry name" value="CorA soluble domain-like"/>
    <property type="match status" value="1"/>
</dbReference>
<evidence type="ECO:0000256" key="8">
    <source>
        <dbReference type="ARBA" id="ARBA00022833"/>
    </source>
</evidence>
<feature type="transmembrane region" description="Helical" evidence="14">
    <location>
        <begin position="265"/>
        <end position="285"/>
    </location>
</feature>
<evidence type="ECO:0000256" key="12">
    <source>
        <dbReference type="ARBA" id="ARBA00023136"/>
    </source>
</evidence>
<dbReference type="GO" id="GO:0000287">
    <property type="term" value="F:magnesium ion binding"/>
    <property type="evidence" value="ECO:0007669"/>
    <property type="project" value="TreeGrafter"/>
</dbReference>
<dbReference type="InterPro" id="IPR045863">
    <property type="entry name" value="CorA_TM1_TM2"/>
</dbReference>
<evidence type="ECO:0000256" key="1">
    <source>
        <dbReference type="ARBA" id="ARBA00004429"/>
    </source>
</evidence>
<dbReference type="InterPro" id="IPR045861">
    <property type="entry name" value="CorA_cytoplasmic_dom"/>
</dbReference>
<evidence type="ECO:0000256" key="7">
    <source>
        <dbReference type="ARBA" id="ARBA00022692"/>
    </source>
</evidence>
<keyword evidence="6" id="KW-0997">Cell inner membrane</keyword>
<keyword evidence="10 14" id="KW-1133">Transmembrane helix</keyword>
<comment type="subcellular location">
    <subcellularLocation>
        <location evidence="1">Cell inner membrane</location>
        <topology evidence="1">Multi-pass membrane protein</topology>
    </subcellularLocation>
</comment>
<keyword evidence="5" id="KW-1003">Cell membrane</keyword>
<reference evidence="15 16" key="1">
    <citation type="submission" date="2018-04" db="EMBL/GenBank/DDBJ databases">
        <title>Genomic Encyclopedia of Archaeal and Bacterial Type Strains, Phase II (KMG-II): from individual species to whole genera.</title>
        <authorList>
            <person name="Goeker M."/>
        </authorList>
    </citation>
    <scope>NUCLEOTIDE SEQUENCE [LARGE SCALE GENOMIC DNA]</scope>
    <source>
        <strain evidence="15 16">DSM 23382</strain>
    </source>
</reference>
<evidence type="ECO:0000256" key="11">
    <source>
        <dbReference type="ARBA" id="ARBA00023065"/>
    </source>
</evidence>
<proteinExistence type="inferred from homology"/>
<dbReference type="GO" id="GO:0005886">
    <property type="term" value="C:plasma membrane"/>
    <property type="evidence" value="ECO:0007669"/>
    <property type="project" value="UniProtKB-SubCell"/>
</dbReference>
<comment type="caution">
    <text evidence="15">The sequence shown here is derived from an EMBL/GenBank/DDBJ whole genome shotgun (WGS) entry which is preliminary data.</text>
</comment>
<dbReference type="InterPro" id="IPR002523">
    <property type="entry name" value="MgTranspt_CorA/ZnTranspt_ZntB"/>
</dbReference>
<dbReference type="GO" id="GO:0015087">
    <property type="term" value="F:cobalt ion transmembrane transporter activity"/>
    <property type="evidence" value="ECO:0007669"/>
    <property type="project" value="TreeGrafter"/>
</dbReference>
<dbReference type="FunFam" id="1.20.58.340:FF:000001">
    <property type="entry name" value="Magnesium transport protein CorA"/>
    <property type="match status" value="1"/>
</dbReference>
<dbReference type="EMBL" id="QAYG01000001">
    <property type="protein sequence ID" value="PTW62156.1"/>
    <property type="molecule type" value="Genomic_DNA"/>
</dbReference>
<dbReference type="SUPFAM" id="SSF144083">
    <property type="entry name" value="Magnesium transport protein CorA, transmembrane region"/>
    <property type="match status" value="1"/>
</dbReference>
<gene>
    <name evidence="15" type="ORF">C8N35_101193</name>
</gene>
<keyword evidence="9" id="KW-0460">Magnesium</keyword>
<comment type="catalytic activity">
    <reaction evidence="13">
        <text>Mg(2+)(in) = Mg(2+)(out)</text>
        <dbReference type="Rhea" id="RHEA:29827"/>
        <dbReference type="ChEBI" id="CHEBI:18420"/>
    </reaction>
</comment>